<sequence length="904" mass="102397">MSNHKQKLITVLLPDGRLQLERESADKGINKSTSLLQQEIFTAYNEQKDRTASLFWLLRLGFSDQNISLSPSLDFWRRFSALFIHHLRLTPELEELREKVSVPLATEEINKLMETIPALTGGEYLSPGLLASFWSELNDAFVQSVSDYSGTVADFFHSFSPDSQLLGRIYFHLVENKNSDLPFAFLATYATRMGTEGESRHLPLKYALQEYQNDNAKLLNLLSTVHRAARESELITDLLESNDLFSPLAWTAGEAHTFLQEVPLYEDAGILCRIPDWWRTKGSGVSVKISLGDRTPAMVGITALLDFTPRLMLGDEELTPEEIKQLLDQVEGLAFIKNKWVSVDQERLQQTLAAYEEAEKLAENEGITLAEAMRLQLHPETMLAGQADNGIVEVENGEWLQTVFSKMINPGQLPKTATDKHFLADLRPYQQDGLSWLCELNKLGFGACLADDMGLGKTVQILAFLNILSQTQRSTGKKEKTSYKTASLLIIPASLLSNWDQEIKKFSPNLKVFLAHPDMHRPRRVKTPTESELDELDLVITTYALSHRYIWLLEYTWQYVILDEAQAIKNPGTRQSKAVKTIPARNRIAMTGTPVENRLSDLWSLFDFVNPGLLGTAAEFSTFSKALAERLDGYGRLRRMTAPFILRRLKSDKSIISDLPDKVEMKTWATLSKKQAVIYQQLVDRINDTLEDTDGIQRKGMILAALTKFKQICNHPDQYAGVDGYTAKESGKFSRLQEICETIHEKREQVLVFTQFKEMTAPLARFLETVFQRPGLILHGSVAVGKRKKIIEQFQQDDYIPFMVLSLKAGGVGLNLTRANHVIHFDRWWNPAVENQATDRAFRIGQKKKVMVHKFVTKGTIEEKIDAMLTQKQQLSNDVVAASGESWLTEMNNDELADLFSLNI</sequence>
<dbReference type="EC" id="2.7.11.1" evidence="4"/>
<dbReference type="Pfam" id="PF00271">
    <property type="entry name" value="Helicase_C"/>
    <property type="match status" value="1"/>
</dbReference>
<protein>
    <submittedName>
        <fullName evidence="4">Non-specific serine/threonine protein kinase</fullName>
        <ecNumber evidence="4">2.7.11.1</ecNumber>
    </submittedName>
</protein>
<dbReference type="InterPro" id="IPR000330">
    <property type="entry name" value="SNF2_N"/>
</dbReference>
<dbReference type="CDD" id="cd18793">
    <property type="entry name" value="SF2_C_SNF"/>
    <property type="match status" value="1"/>
</dbReference>
<dbReference type="GO" id="GO:0004674">
    <property type="term" value="F:protein serine/threonine kinase activity"/>
    <property type="evidence" value="ECO:0007669"/>
    <property type="project" value="UniProtKB-KW"/>
</dbReference>
<dbReference type="PROSITE" id="PS51194">
    <property type="entry name" value="HELICASE_CTER"/>
    <property type="match status" value="1"/>
</dbReference>
<dbReference type="GO" id="GO:0015616">
    <property type="term" value="F:DNA translocase activity"/>
    <property type="evidence" value="ECO:0007669"/>
    <property type="project" value="TreeGrafter"/>
</dbReference>
<evidence type="ECO:0000259" key="2">
    <source>
        <dbReference type="PROSITE" id="PS51192"/>
    </source>
</evidence>
<gene>
    <name evidence="4" type="ORF">H206_02360</name>
</gene>
<dbReference type="Pfam" id="PF12419">
    <property type="entry name" value="DUF3670"/>
    <property type="match status" value="1"/>
</dbReference>
<name>A0A3S3U4Y2_9BACT</name>
<keyword evidence="4" id="KW-0808">Transferase</keyword>
<reference evidence="4 5" key="1">
    <citation type="submission" date="2017-01" db="EMBL/GenBank/DDBJ databases">
        <title>The cable genome- insights into the physiology and evolution of filamentous bacteria capable of sulfide oxidation via long distance electron transfer.</title>
        <authorList>
            <person name="Schreiber L."/>
            <person name="Bjerg J.T."/>
            <person name="Boggild A."/>
            <person name="Van De Vossenberg J."/>
            <person name="Meysman F."/>
            <person name="Nielsen L.P."/>
            <person name="Schramm A."/>
            <person name="Kjeldsen K.U."/>
        </authorList>
    </citation>
    <scope>NUCLEOTIDE SEQUENCE [LARGE SCALE GENOMIC DNA]</scope>
    <source>
        <strain evidence="4">MCF</strain>
    </source>
</reference>
<keyword evidence="4" id="KW-0723">Serine/threonine-protein kinase</keyword>
<dbReference type="InterPro" id="IPR014001">
    <property type="entry name" value="Helicase_ATP-bd"/>
</dbReference>
<dbReference type="InterPro" id="IPR001650">
    <property type="entry name" value="Helicase_C-like"/>
</dbReference>
<dbReference type="PROSITE" id="PS51192">
    <property type="entry name" value="HELICASE_ATP_BIND_1"/>
    <property type="match status" value="1"/>
</dbReference>
<evidence type="ECO:0000313" key="5">
    <source>
        <dbReference type="Proteomes" id="UP000287853"/>
    </source>
</evidence>
<dbReference type="Gene3D" id="3.40.50.10810">
    <property type="entry name" value="Tandem AAA-ATPase domain"/>
    <property type="match status" value="1"/>
</dbReference>
<dbReference type="Proteomes" id="UP000287853">
    <property type="component" value="Unassembled WGS sequence"/>
</dbReference>
<dbReference type="SMART" id="SM00487">
    <property type="entry name" value="DEXDc"/>
    <property type="match status" value="1"/>
</dbReference>
<feature type="domain" description="Helicase C-terminal" evidence="3">
    <location>
        <begin position="735"/>
        <end position="892"/>
    </location>
</feature>
<evidence type="ECO:0000256" key="1">
    <source>
        <dbReference type="ARBA" id="ARBA00022801"/>
    </source>
</evidence>
<evidence type="ECO:0000313" key="4">
    <source>
        <dbReference type="EMBL" id="RWX43866.1"/>
    </source>
</evidence>
<keyword evidence="5" id="KW-1185">Reference proteome</keyword>
<dbReference type="InterPro" id="IPR049730">
    <property type="entry name" value="SNF2/RAD54-like_C"/>
</dbReference>
<dbReference type="PANTHER" id="PTHR45629:SF7">
    <property type="entry name" value="DNA EXCISION REPAIR PROTEIN ERCC-6-RELATED"/>
    <property type="match status" value="1"/>
</dbReference>
<dbReference type="AlphaFoldDB" id="A0A3S3U4Y2"/>
<dbReference type="InterPro" id="IPR050496">
    <property type="entry name" value="SNF2_RAD54_helicase_repair"/>
</dbReference>
<keyword evidence="1" id="KW-0378">Hydrolase</keyword>
<dbReference type="InterPro" id="IPR038718">
    <property type="entry name" value="SNF2-like_sf"/>
</dbReference>
<dbReference type="SMART" id="SM00490">
    <property type="entry name" value="HELICc"/>
    <property type="match status" value="1"/>
</dbReference>
<feature type="domain" description="Helicase ATP-binding" evidence="2">
    <location>
        <begin position="438"/>
        <end position="612"/>
    </location>
</feature>
<dbReference type="PANTHER" id="PTHR45629">
    <property type="entry name" value="SNF2/RAD54 FAMILY MEMBER"/>
    <property type="match status" value="1"/>
</dbReference>
<accession>A0A3S3U4Y2</accession>
<dbReference type="GO" id="GO:0016787">
    <property type="term" value="F:hydrolase activity"/>
    <property type="evidence" value="ECO:0007669"/>
    <property type="project" value="UniProtKB-KW"/>
</dbReference>
<keyword evidence="4" id="KW-0418">Kinase</keyword>
<evidence type="ECO:0000259" key="3">
    <source>
        <dbReference type="PROSITE" id="PS51194"/>
    </source>
</evidence>
<comment type="caution">
    <text evidence="4">The sequence shown here is derived from an EMBL/GenBank/DDBJ whole genome shotgun (WGS) entry which is preliminary data.</text>
</comment>
<proteinExistence type="predicted"/>
<dbReference type="GO" id="GO:0005524">
    <property type="term" value="F:ATP binding"/>
    <property type="evidence" value="ECO:0007669"/>
    <property type="project" value="InterPro"/>
</dbReference>
<dbReference type="SUPFAM" id="SSF52540">
    <property type="entry name" value="P-loop containing nucleoside triphosphate hydrolases"/>
    <property type="match status" value="2"/>
</dbReference>
<organism evidence="4 5">
    <name type="scientific">Candidatus Electrothrix aarhusensis</name>
    <dbReference type="NCBI Taxonomy" id="1859131"/>
    <lineage>
        <taxon>Bacteria</taxon>
        <taxon>Pseudomonadati</taxon>
        <taxon>Thermodesulfobacteriota</taxon>
        <taxon>Desulfobulbia</taxon>
        <taxon>Desulfobulbales</taxon>
        <taxon>Desulfobulbaceae</taxon>
        <taxon>Candidatus Electrothrix</taxon>
    </lineage>
</organism>
<dbReference type="Gene3D" id="3.40.50.300">
    <property type="entry name" value="P-loop containing nucleotide triphosphate hydrolases"/>
    <property type="match status" value="1"/>
</dbReference>
<dbReference type="InterPro" id="IPR022138">
    <property type="entry name" value="DUF3670"/>
</dbReference>
<dbReference type="InterPro" id="IPR027417">
    <property type="entry name" value="P-loop_NTPase"/>
</dbReference>
<dbReference type="EMBL" id="MTKO01000107">
    <property type="protein sequence ID" value="RWX43866.1"/>
    <property type="molecule type" value="Genomic_DNA"/>
</dbReference>
<dbReference type="Pfam" id="PF00176">
    <property type="entry name" value="SNF2-rel_dom"/>
    <property type="match status" value="1"/>
</dbReference>